<dbReference type="GO" id="GO:0005886">
    <property type="term" value="C:plasma membrane"/>
    <property type="evidence" value="ECO:0007669"/>
    <property type="project" value="TreeGrafter"/>
</dbReference>
<accession>A0A4R3KSV0</accession>
<sequence>MLKKQLWICSITGALAVIFGALGAHRLQPLLSNAELSTWETAVQYHFIHALALLVIATGNRNYKFLNWSFTFFALGILFFSGSLYFLSVKSHLGIEQTGLLGALTPVGGLFFIIGWIMIIFHRTGK</sequence>
<evidence type="ECO:0000256" key="3">
    <source>
        <dbReference type="ARBA" id="ARBA00022692"/>
    </source>
</evidence>
<gene>
    <name evidence="7" type="ORF">EDD80_103169</name>
</gene>
<evidence type="ECO:0000256" key="4">
    <source>
        <dbReference type="ARBA" id="ARBA00022989"/>
    </source>
</evidence>
<comment type="subcellular location">
    <subcellularLocation>
        <location evidence="1">Membrane</location>
        <topology evidence="1">Multi-pass membrane protein</topology>
    </subcellularLocation>
</comment>
<protein>
    <submittedName>
        <fullName evidence="7">Uncharacterized membrane protein YgdD (TMEM256/DUF423 family)</fullName>
    </submittedName>
</protein>
<dbReference type="Pfam" id="PF04241">
    <property type="entry name" value="DUF423"/>
    <property type="match status" value="1"/>
</dbReference>
<dbReference type="PANTHER" id="PTHR43461:SF1">
    <property type="entry name" value="TRANSMEMBRANE PROTEIN 256"/>
    <property type="match status" value="1"/>
</dbReference>
<name>A0A4R3KSV0_9SPHI</name>
<keyword evidence="4 6" id="KW-1133">Transmembrane helix</keyword>
<dbReference type="PANTHER" id="PTHR43461">
    <property type="entry name" value="TRANSMEMBRANE PROTEIN 256"/>
    <property type="match status" value="1"/>
</dbReference>
<evidence type="ECO:0000256" key="1">
    <source>
        <dbReference type="ARBA" id="ARBA00004141"/>
    </source>
</evidence>
<comment type="similarity">
    <text evidence="2">Belongs to the UPF0382 family.</text>
</comment>
<evidence type="ECO:0000256" key="2">
    <source>
        <dbReference type="ARBA" id="ARBA00009694"/>
    </source>
</evidence>
<keyword evidence="8" id="KW-1185">Reference proteome</keyword>
<keyword evidence="3 6" id="KW-0812">Transmembrane</keyword>
<organism evidence="7 8">
    <name type="scientific">Anseongella ginsenosidimutans</name>
    <dbReference type="NCBI Taxonomy" id="496056"/>
    <lineage>
        <taxon>Bacteria</taxon>
        <taxon>Pseudomonadati</taxon>
        <taxon>Bacteroidota</taxon>
        <taxon>Sphingobacteriia</taxon>
        <taxon>Sphingobacteriales</taxon>
        <taxon>Sphingobacteriaceae</taxon>
        <taxon>Anseongella</taxon>
    </lineage>
</organism>
<feature type="transmembrane region" description="Helical" evidence="6">
    <location>
        <begin position="42"/>
        <end position="58"/>
    </location>
</feature>
<evidence type="ECO:0000313" key="8">
    <source>
        <dbReference type="Proteomes" id="UP000295807"/>
    </source>
</evidence>
<feature type="transmembrane region" description="Helical" evidence="6">
    <location>
        <begin position="99"/>
        <end position="121"/>
    </location>
</feature>
<reference evidence="7 8" key="1">
    <citation type="submission" date="2019-03" db="EMBL/GenBank/DDBJ databases">
        <title>Genomic Encyclopedia of Type Strains, Phase IV (KMG-IV): sequencing the most valuable type-strain genomes for metagenomic binning, comparative biology and taxonomic classification.</title>
        <authorList>
            <person name="Goeker M."/>
        </authorList>
    </citation>
    <scope>NUCLEOTIDE SEQUENCE [LARGE SCALE GENOMIC DNA]</scope>
    <source>
        <strain evidence="7 8">DSM 21100</strain>
    </source>
</reference>
<evidence type="ECO:0000313" key="7">
    <source>
        <dbReference type="EMBL" id="TCS88306.1"/>
    </source>
</evidence>
<dbReference type="Proteomes" id="UP000295807">
    <property type="component" value="Unassembled WGS sequence"/>
</dbReference>
<dbReference type="EMBL" id="SMAD01000003">
    <property type="protein sequence ID" value="TCS88306.1"/>
    <property type="molecule type" value="Genomic_DNA"/>
</dbReference>
<feature type="transmembrane region" description="Helical" evidence="6">
    <location>
        <begin position="65"/>
        <end position="87"/>
    </location>
</feature>
<keyword evidence="5 6" id="KW-0472">Membrane</keyword>
<dbReference type="InterPro" id="IPR006696">
    <property type="entry name" value="DUF423"/>
</dbReference>
<dbReference type="AlphaFoldDB" id="A0A4R3KSV0"/>
<dbReference type="RefSeq" id="WP_207910243.1">
    <property type="nucleotide sequence ID" value="NZ_CP042432.1"/>
</dbReference>
<evidence type="ECO:0000256" key="6">
    <source>
        <dbReference type="SAM" id="Phobius"/>
    </source>
</evidence>
<comment type="caution">
    <text evidence="7">The sequence shown here is derived from an EMBL/GenBank/DDBJ whole genome shotgun (WGS) entry which is preliminary data.</text>
</comment>
<evidence type="ECO:0000256" key="5">
    <source>
        <dbReference type="ARBA" id="ARBA00023136"/>
    </source>
</evidence>
<proteinExistence type="inferred from homology"/>